<name>L5KBN7_PTEAL</name>
<evidence type="ECO:0000256" key="1">
    <source>
        <dbReference type="SAM" id="MobiDB-lite"/>
    </source>
</evidence>
<organism evidence="2 3">
    <name type="scientific">Pteropus alecto</name>
    <name type="common">Black flying fox</name>
    <dbReference type="NCBI Taxonomy" id="9402"/>
    <lineage>
        <taxon>Eukaryota</taxon>
        <taxon>Metazoa</taxon>
        <taxon>Chordata</taxon>
        <taxon>Craniata</taxon>
        <taxon>Vertebrata</taxon>
        <taxon>Euteleostomi</taxon>
        <taxon>Mammalia</taxon>
        <taxon>Eutheria</taxon>
        <taxon>Laurasiatheria</taxon>
        <taxon>Chiroptera</taxon>
        <taxon>Yinpterochiroptera</taxon>
        <taxon>Pteropodoidea</taxon>
        <taxon>Pteropodidae</taxon>
        <taxon>Pteropodinae</taxon>
        <taxon>Pteropus</taxon>
    </lineage>
</organism>
<feature type="region of interest" description="Disordered" evidence="1">
    <location>
        <begin position="1"/>
        <end position="73"/>
    </location>
</feature>
<accession>L5KBN7</accession>
<dbReference type="EMBL" id="KB030861">
    <property type="protein sequence ID" value="ELK08935.1"/>
    <property type="molecule type" value="Genomic_DNA"/>
</dbReference>
<reference evidence="3" key="1">
    <citation type="journal article" date="2013" name="Science">
        <title>Comparative analysis of bat genomes provides insight into the evolution of flight and immunity.</title>
        <authorList>
            <person name="Zhang G."/>
            <person name="Cowled C."/>
            <person name="Shi Z."/>
            <person name="Huang Z."/>
            <person name="Bishop-Lilly K.A."/>
            <person name="Fang X."/>
            <person name="Wynne J.W."/>
            <person name="Xiong Z."/>
            <person name="Baker M.L."/>
            <person name="Zhao W."/>
            <person name="Tachedjian M."/>
            <person name="Zhu Y."/>
            <person name="Zhou P."/>
            <person name="Jiang X."/>
            <person name="Ng J."/>
            <person name="Yang L."/>
            <person name="Wu L."/>
            <person name="Xiao J."/>
            <person name="Feng Y."/>
            <person name="Chen Y."/>
            <person name="Sun X."/>
            <person name="Zhang Y."/>
            <person name="Marsh G.A."/>
            <person name="Crameri G."/>
            <person name="Broder C.C."/>
            <person name="Frey K.G."/>
            <person name="Wang L.F."/>
            <person name="Wang J."/>
        </authorList>
    </citation>
    <scope>NUCLEOTIDE SEQUENCE [LARGE SCALE GENOMIC DNA]</scope>
</reference>
<dbReference type="Proteomes" id="UP000010552">
    <property type="component" value="Unassembled WGS sequence"/>
</dbReference>
<evidence type="ECO:0000313" key="2">
    <source>
        <dbReference type="EMBL" id="ELK08935.1"/>
    </source>
</evidence>
<dbReference type="AlphaFoldDB" id="L5KBN7"/>
<evidence type="ECO:0000313" key="3">
    <source>
        <dbReference type="Proteomes" id="UP000010552"/>
    </source>
</evidence>
<sequence>MTSSEKIQKAKCQNPGEAGNAEPKPDWRTLKRSKNGRQQGEEELRSLTITPALLREAPDAENKRNSQLRLGRK</sequence>
<protein>
    <submittedName>
        <fullName evidence="2">Uncharacterized protein</fullName>
    </submittedName>
</protein>
<keyword evidence="3" id="KW-1185">Reference proteome</keyword>
<dbReference type="InParanoid" id="L5KBN7"/>
<gene>
    <name evidence="2" type="ORF">PAL_GLEAN10012209</name>
</gene>
<proteinExistence type="predicted"/>